<comment type="caution">
    <text evidence="1">The sequence shown here is derived from an EMBL/GenBank/DDBJ whole genome shotgun (WGS) entry which is preliminary data.</text>
</comment>
<dbReference type="Proteomes" id="UP000650081">
    <property type="component" value="Unassembled WGS sequence"/>
</dbReference>
<evidence type="ECO:0000313" key="2">
    <source>
        <dbReference type="Proteomes" id="UP000650081"/>
    </source>
</evidence>
<organism evidence="1 2">
    <name type="scientific">Neolewinella lacunae</name>
    <dbReference type="NCBI Taxonomy" id="1517758"/>
    <lineage>
        <taxon>Bacteria</taxon>
        <taxon>Pseudomonadati</taxon>
        <taxon>Bacteroidota</taxon>
        <taxon>Saprospiria</taxon>
        <taxon>Saprospirales</taxon>
        <taxon>Lewinellaceae</taxon>
        <taxon>Neolewinella</taxon>
    </lineage>
</organism>
<evidence type="ECO:0000313" key="1">
    <source>
        <dbReference type="EMBL" id="MBC6992701.1"/>
    </source>
</evidence>
<protein>
    <submittedName>
        <fullName evidence="1">Uncharacterized protein</fullName>
    </submittedName>
</protein>
<proteinExistence type="predicted"/>
<gene>
    <name evidence="1" type="ORF">H9S92_00860</name>
</gene>
<sequence length="185" mass="21355">MLKNCAKINYNTMLEMSFTARNGMSYYYNIHYKKDKTVVDVLEDEETVPMDEDDRLFFSTGPPVDTYQIKDGRIAIVFSSDAYLFEHEEAYGAWRIENGEVDSALASIDKKHLVPHSSDEVMIVPESLADVLINTGLRIKISEDKNFHLYDTMLEKYLAVNLDKNEFYLFQDLATFDDFIVTGPF</sequence>
<reference evidence="1" key="1">
    <citation type="submission" date="2020-08" db="EMBL/GenBank/DDBJ databases">
        <title>Lewinella bacteria from marine environments.</title>
        <authorList>
            <person name="Zhong Y."/>
        </authorList>
    </citation>
    <scope>NUCLEOTIDE SEQUENCE</scope>
    <source>
        <strain evidence="1">KCTC 42187</strain>
    </source>
</reference>
<dbReference type="EMBL" id="JACSIT010000034">
    <property type="protein sequence ID" value="MBC6992701.1"/>
    <property type="molecule type" value="Genomic_DNA"/>
</dbReference>
<accession>A0A923PJ65</accession>
<keyword evidence="2" id="KW-1185">Reference proteome</keyword>
<dbReference type="AlphaFoldDB" id="A0A923PJ65"/>
<name>A0A923PJ65_9BACT</name>
<dbReference type="RefSeq" id="WP_187464838.1">
    <property type="nucleotide sequence ID" value="NZ_JACSIT010000034.1"/>
</dbReference>